<dbReference type="InterPro" id="IPR029060">
    <property type="entry name" value="PIN-like_dom_sf"/>
</dbReference>
<comment type="caution">
    <text evidence="9">The sequence shown here is derived from an EMBL/GenBank/DDBJ whole genome shotgun (WGS) entry which is preliminary data.</text>
</comment>
<dbReference type="Pfam" id="PF01850">
    <property type="entry name" value="PIN"/>
    <property type="match status" value="1"/>
</dbReference>
<evidence type="ECO:0000256" key="4">
    <source>
        <dbReference type="ARBA" id="ARBA00022723"/>
    </source>
</evidence>
<dbReference type="Gene3D" id="3.40.50.1010">
    <property type="entry name" value="5'-nuclease"/>
    <property type="match status" value="1"/>
</dbReference>
<dbReference type="EMBL" id="PDHS01000483">
    <property type="protein sequence ID" value="MQM32290.1"/>
    <property type="molecule type" value="Genomic_DNA"/>
</dbReference>
<feature type="domain" description="PIN" evidence="8">
    <location>
        <begin position="5"/>
        <end position="105"/>
    </location>
</feature>
<keyword evidence="3" id="KW-0540">Nuclease</keyword>
<dbReference type="InterPro" id="IPR002716">
    <property type="entry name" value="PIN_dom"/>
</dbReference>
<evidence type="ECO:0000313" key="10">
    <source>
        <dbReference type="Proteomes" id="UP000342300"/>
    </source>
</evidence>
<keyword evidence="6" id="KW-0460">Magnesium</keyword>
<dbReference type="GO" id="GO:0046872">
    <property type="term" value="F:metal ion binding"/>
    <property type="evidence" value="ECO:0007669"/>
    <property type="project" value="UniProtKB-KW"/>
</dbReference>
<dbReference type="GO" id="GO:0016787">
    <property type="term" value="F:hydrolase activity"/>
    <property type="evidence" value="ECO:0007669"/>
    <property type="project" value="UniProtKB-KW"/>
</dbReference>
<sequence>MWLADSNIIIRATSVPGHPLQDWLLQQLPAISVVTRIEVLGYHRLRPDEEILLRALLSSLDEYPITARTAALGIALRQQQKMSLGDALIAATCLEHGLQLATRNAGDFNWIPGLSVDPLDSIAP</sequence>
<dbReference type="SUPFAM" id="SSF88723">
    <property type="entry name" value="PIN domain-like"/>
    <property type="match status" value="1"/>
</dbReference>
<dbReference type="InterPro" id="IPR050556">
    <property type="entry name" value="Type_II_TA_system_RNase"/>
</dbReference>
<dbReference type="PANTHER" id="PTHR33653">
    <property type="entry name" value="RIBONUCLEASE VAPC2"/>
    <property type="match status" value="1"/>
</dbReference>
<dbReference type="CDD" id="cd18738">
    <property type="entry name" value="PIN_VapC4-5_FitB-like"/>
    <property type="match status" value="1"/>
</dbReference>
<comment type="cofactor">
    <cofactor evidence="1">
        <name>Mg(2+)</name>
        <dbReference type="ChEBI" id="CHEBI:18420"/>
    </cofactor>
</comment>
<comment type="similarity">
    <text evidence="7">Belongs to the PINc/VapC protein family.</text>
</comment>
<dbReference type="GO" id="GO:0004518">
    <property type="term" value="F:nuclease activity"/>
    <property type="evidence" value="ECO:0007669"/>
    <property type="project" value="UniProtKB-KW"/>
</dbReference>
<keyword evidence="5" id="KW-0378">Hydrolase</keyword>
<gene>
    <name evidence="9" type="ORF">CRU78_18020</name>
</gene>
<evidence type="ECO:0000256" key="7">
    <source>
        <dbReference type="ARBA" id="ARBA00038093"/>
    </source>
</evidence>
<evidence type="ECO:0000256" key="6">
    <source>
        <dbReference type="ARBA" id="ARBA00022842"/>
    </source>
</evidence>
<reference evidence="9 10" key="1">
    <citation type="submission" date="2017-09" db="EMBL/GenBank/DDBJ databases">
        <title>Metagenomic Analysis Reveals Denitrifying Candidatus Accumulibacter and Flanking Population as a Source of N2O.</title>
        <authorList>
            <person name="Gao H."/>
            <person name="Mao Y."/>
            <person name="Zhao X."/>
            <person name="Liu W.-T."/>
            <person name="Zhang T."/>
            <person name="Wells G."/>
        </authorList>
    </citation>
    <scope>NUCLEOTIDE SEQUENCE [LARGE SCALE GENOMIC DNA]</scope>
    <source>
        <strain evidence="9">CANDO_2_IC</strain>
    </source>
</reference>
<evidence type="ECO:0000256" key="5">
    <source>
        <dbReference type="ARBA" id="ARBA00022801"/>
    </source>
</evidence>
<accession>A0A6A7RYU1</accession>
<keyword evidence="4" id="KW-0479">Metal-binding</keyword>
<evidence type="ECO:0000259" key="8">
    <source>
        <dbReference type="Pfam" id="PF01850"/>
    </source>
</evidence>
<proteinExistence type="inferred from homology"/>
<organism evidence="9 10">
    <name type="scientific">Candidatus Accumulibacter phosphatis</name>
    <dbReference type="NCBI Taxonomy" id="327160"/>
    <lineage>
        <taxon>Bacteria</taxon>
        <taxon>Pseudomonadati</taxon>
        <taxon>Pseudomonadota</taxon>
        <taxon>Betaproteobacteria</taxon>
        <taxon>Candidatus Accumulibacter</taxon>
    </lineage>
</organism>
<keyword evidence="2" id="KW-1277">Toxin-antitoxin system</keyword>
<dbReference type="Proteomes" id="UP000342300">
    <property type="component" value="Unassembled WGS sequence"/>
</dbReference>
<evidence type="ECO:0000256" key="1">
    <source>
        <dbReference type="ARBA" id="ARBA00001946"/>
    </source>
</evidence>
<protein>
    <submittedName>
        <fullName evidence="9">Nucleic acid-binding protein</fullName>
    </submittedName>
</protein>
<dbReference type="AlphaFoldDB" id="A0A6A7RYU1"/>
<evidence type="ECO:0000313" key="9">
    <source>
        <dbReference type="EMBL" id="MQM32290.1"/>
    </source>
</evidence>
<name>A0A6A7RYU1_9PROT</name>
<dbReference type="PANTHER" id="PTHR33653:SF1">
    <property type="entry name" value="RIBONUCLEASE VAPC2"/>
    <property type="match status" value="1"/>
</dbReference>
<evidence type="ECO:0000256" key="3">
    <source>
        <dbReference type="ARBA" id="ARBA00022722"/>
    </source>
</evidence>
<evidence type="ECO:0000256" key="2">
    <source>
        <dbReference type="ARBA" id="ARBA00022649"/>
    </source>
</evidence>